<keyword evidence="2" id="KW-1185">Reference proteome</keyword>
<dbReference type="InterPro" id="IPR036397">
    <property type="entry name" value="RNaseH_sf"/>
</dbReference>
<dbReference type="EMBL" id="BMAT01010738">
    <property type="protein sequence ID" value="GFR59749.1"/>
    <property type="molecule type" value="Genomic_DNA"/>
</dbReference>
<reference evidence="1 2" key="1">
    <citation type="journal article" date="2021" name="Elife">
        <title>Chloroplast acquisition without the gene transfer in kleptoplastic sea slugs, Plakobranchus ocellatus.</title>
        <authorList>
            <person name="Maeda T."/>
            <person name="Takahashi S."/>
            <person name="Yoshida T."/>
            <person name="Shimamura S."/>
            <person name="Takaki Y."/>
            <person name="Nagai Y."/>
            <person name="Toyoda A."/>
            <person name="Suzuki Y."/>
            <person name="Arimoto A."/>
            <person name="Ishii H."/>
            <person name="Satoh N."/>
            <person name="Nishiyama T."/>
            <person name="Hasebe M."/>
            <person name="Maruyama T."/>
            <person name="Minagawa J."/>
            <person name="Obokata J."/>
            <person name="Shigenobu S."/>
        </authorList>
    </citation>
    <scope>NUCLEOTIDE SEQUENCE [LARGE SCALE GENOMIC DNA]</scope>
</reference>
<name>A0AAV4EFY5_9GAST</name>
<dbReference type="Proteomes" id="UP000762676">
    <property type="component" value="Unassembled WGS sequence"/>
</dbReference>
<dbReference type="PANTHER" id="PTHR46060">
    <property type="entry name" value="MARINER MOS1 TRANSPOSASE-LIKE PROTEIN"/>
    <property type="match status" value="1"/>
</dbReference>
<gene>
    <name evidence="1" type="ORF">ElyMa_005391200</name>
</gene>
<sequence length="135" mass="15947">MIRSQSCNRTLRTVRARTPVAKLKTLELTILPHPAYSPDLAPFNYYLFPQLKKYLKIHHYNNDEEVIADVRIWCRRQSSEFFDDGVHQLVKSQRLCVDCDGDYVKKQSAKYVAEILSFRLTYCLYICCEKLKSYD</sequence>
<evidence type="ECO:0000313" key="1">
    <source>
        <dbReference type="EMBL" id="GFR59749.1"/>
    </source>
</evidence>
<proteinExistence type="predicted"/>
<comment type="caution">
    <text evidence="1">The sequence shown here is derived from an EMBL/GenBank/DDBJ whole genome shotgun (WGS) entry which is preliminary data.</text>
</comment>
<dbReference type="AlphaFoldDB" id="A0AAV4EFY5"/>
<organism evidence="1 2">
    <name type="scientific">Elysia marginata</name>
    <dbReference type="NCBI Taxonomy" id="1093978"/>
    <lineage>
        <taxon>Eukaryota</taxon>
        <taxon>Metazoa</taxon>
        <taxon>Spiralia</taxon>
        <taxon>Lophotrochozoa</taxon>
        <taxon>Mollusca</taxon>
        <taxon>Gastropoda</taxon>
        <taxon>Heterobranchia</taxon>
        <taxon>Euthyneura</taxon>
        <taxon>Panpulmonata</taxon>
        <taxon>Sacoglossa</taxon>
        <taxon>Placobranchoidea</taxon>
        <taxon>Plakobranchidae</taxon>
        <taxon>Elysia</taxon>
    </lineage>
</organism>
<dbReference type="Gene3D" id="3.30.420.10">
    <property type="entry name" value="Ribonuclease H-like superfamily/Ribonuclease H"/>
    <property type="match status" value="1"/>
</dbReference>
<dbReference type="GO" id="GO:0003676">
    <property type="term" value="F:nucleic acid binding"/>
    <property type="evidence" value="ECO:0007669"/>
    <property type="project" value="InterPro"/>
</dbReference>
<dbReference type="PANTHER" id="PTHR46060:SF1">
    <property type="entry name" value="MARINER MOS1 TRANSPOSASE-LIKE PROTEIN"/>
    <property type="match status" value="1"/>
</dbReference>
<protein>
    <submittedName>
        <fullName evidence="1">Histone-lysine N-methyltransferase SETMAR</fullName>
    </submittedName>
</protein>
<evidence type="ECO:0000313" key="2">
    <source>
        <dbReference type="Proteomes" id="UP000762676"/>
    </source>
</evidence>
<dbReference type="InterPro" id="IPR052709">
    <property type="entry name" value="Transposase-MT_Hybrid"/>
</dbReference>
<accession>A0AAV4EFY5</accession>